<dbReference type="PANTHER" id="PTHR43625:SF78">
    <property type="entry name" value="PYRIDOXAL REDUCTASE-RELATED"/>
    <property type="match status" value="1"/>
</dbReference>
<dbReference type="InterPro" id="IPR036812">
    <property type="entry name" value="NAD(P)_OxRdtase_dom_sf"/>
</dbReference>
<name>A0A2J6SB91_HYAVF</name>
<dbReference type="AlphaFoldDB" id="A0A2J6SB91"/>
<dbReference type="Proteomes" id="UP000235786">
    <property type="component" value="Unassembled WGS sequence"/>
</dbReference>
<sequence length="331" mass="36472">MPTIAGREVGATGFGLMSLTWPHNPTPKVQAFAAMDAALETGANFWNGGQFYGTPEYNSLHLLRDYFTEHPDAAKKVTLSIKGGLTLQKIPDGSEKFVRQSVEQCLQILPPSLKKIDIFQCARVDPNTPIELTMKTLRKLVEEGKIGAVGLSEVKAETIQRANAVVPIAAVEVEFSLFETSILTNGVASTCAKLNIPVVAYSPLGRGILTGQITGAADLPANSPLRRLDKYKGENLDQNLQLVKALQELSERYHDYSMPAFALSWIRQLSNRDGWGVFIPICGSSRAENVRTNGQNVQLTDEDFKSIQKVLYENQTVGERAYPEQRKYLEG</sequence>
<dbReference type="EMBL" id="KZ613937">
    <property type="protein sequence ID" value="PMD48037.1"/>
    <property type="molecule type" value="Genomic_DNA"/>
</dbReference>
<evidence type="ECO:0000313" key="3">
    <source>
        <dbReference type="EMBL" id="PMD48037.1"/>
    </source>
</evidence>
<dbReference type="GO" id="GO:0005737">
    <property type="term" value="C:cytoplasm"/>
    <property type="evidence" value="ECO:0007669"/>
    <property type="project" value="TreeGrafter"/>
</dbReference>
<proteinExistence type="predicted"/>
<keyword evidence="1" id="KW-0560">Oxidoreductase</keyword>
<dbReference type="STRING" id="1149755.A0A2J6SB91"/>
<dbReference type="Pfam" id="PF00248">
    <property type="entry name" value="Aldo_ket_red"/>
    <property type="match status" value="1"/>
</dbReference>
<protein>
    <submittedName>
        <fullName evidence="3">Aldo/keto reductase</fullName>
    </submittedName>
</protein>
<dbReference type="GO" id="GO:0016491">
    <property type="term" value="F:oxidoreductase activity"/>
    <property type="evidence" value="ECO:0007669"/>
    <property type="project" value="UniProtKB-KW"/>
</dbReference>
<accession>A0A2J6SB91</accession>
<organism evidence="3 4">
    <name type="scientific">Hyaloscypha variabilis (strain UAMH 11265 / GT02V1 / F)</name>
    <name type="common">Meliniomyces variabilis</name>
    <dbReference type="NCBI Taxonomy" id="1149755"/>
    <lineage>
        <taxon>Eukaryota</taxon>
        <taxon>Fungi</taxon>
        <taxon>Dikarya</taxon>
        <taxon>Ascomycota</taxon>
        <taxon>Pezizomycotina</taxon>
        <taxon>Leotiomycetes</taxon>
        <taxon>Helotiales</taxon>
        <taxon>Hyaloscyphaceae</taxon>
        <taxon>Hyaloscypha</taxon>
        <taxon>Hyaloscypha variabilis</taxon>
    </lineage>
</organism>
<dbReference type="Gene3D" id="3.20.20.100">
    <property type="entry name" value="NADP-dependent oxidoreductase domain"/>
    <property type="match status" value="1"/>
</dbReference>
<dbReference type="CDD" id="cd19077">
    <property type="entry name" value="AKR_AKR8A1-2"/>
    <property type="match status" value="1"/>
</dbReference>
<dbReference type="SUPFAM" id="SSF51430">
    <property type="entry name" value="NAD(P)-linked oxidoreductase"/>
    <property type="match status" value="1"/>
</dbReference>
<dbReference type="PANTHER" id="PTHR43625">
    <property type="entry name" value="AFLATOXIN B1 ALDEHYDE REDUCTASE"/>
    <property type="match status" value="1"/>
</dbReference>
<reference evidence="3 4" key="1">
    <citation type="submission" date="2016-04" db="EMBL/GenBank/DDBJ databases">
        <title>A degradative enzymes factory behind the ericoid mycorrhizal symbiosis.</title>
        <authorList>
            <consortium name="DOE Joint Genome Institute"/>
            <person name="Martino E."/>
            <person name="Morin E."/>
            <person name="Grelet G."/>
            <person name="Kuo A."/>
            <person name="Kohler A."/>
            <person name="Daghino S."/>
            <person name="Barry K."/>
            <person name="Choi C."/>
            <person name="Cichocki N."/>
            <person name="Clum A."/>
            <person name="Copeland A."/>
            <person name="Hainaut M."/>
            <person name="Haridas S."/>
            <person name="Labutti K."/>
            <person name="Lindquist E."/>
            <person name="Lipzen A."/>
            <person name="Khouja H.-R."/>
            <person name="Murat C."/>
            <person name="Ohm R."/>
            <person name="Olson A."/>
            <person name="Spatafora J."/>
            <person name="Veneault-Fourrey C."/>
            <person name="Henrissat B."/>
            <person name="Grigoriev I."/>
            <person name="Martin F."/>
            <person name="Perotto S."/>
        </authorList>
    </citation>
    <scope>NUCLEOTIDE SEQUENCE [LARGE SCALE GENOMIC DNA]</scope>
    <source>
        <strain evidence="3 4">F</strain>
    </source>
</reference>
<evidence type="ECO:0000256" key="1">
    <source>
        <dbReference type="ARBA" id="ARBA00023002"/>
    </source>
</evidence>
<dbReference type="OrthoDB" id="37537at2759"/>
<gene>
    <name evidence="3" type="ORF">L207DRAFT_415181</name>
</gene>
<feature type="domain" description="NADP-dependent oxidoreductase" evidence="2">
    <location>
        <begin position="13"/>
        <end position="310"/>
    </location>
</feature>
<dbReference type="InterPro" id="IPR023210">
    <property type="entry name" value="NADP_OxRdtase_dom"/>
</dbReference>
<dbReference type="InterPro" id="IPR050791">
    <property type="entry name" value="Aldo-Keto_reductase"/>
</dbReference>
<keyword evidence="4" id="KW-1185">Reference proteome</keyword>
<evidence type="ECO:0000259" key="2">
    <source>
        <dbReference type="Pfam" id="PF00248"/>
    </source>
</evidence>
<evidence type="ECO:0000313" key="4">
    <source>
        <dbReference type="Proteomes" id="UP000235786"/>
    </source>
</evidence>